<dbReference type="AlphaFoldDB" id="A0AAE1KT87"/>
<organism evidence="1 2">
    <name type="scientific">Petrolisthes cinctipes</name>
    <name type="common">Flat porcelain crab</name>
    <dbReference type="NCBI Taxonomy" id="88211"/>
    <lineage>
        <taxon>Eukaryota</taxon>
        <taxon>Metazoa</taxon>
        <taxon>Ecdysozoa</taxon>
        <taxon>Arthropoda</taxon>
        <taxon>Crustacea</taxon>
        <taxon>Multicrustacea</taxon>
        <taxon>Malacostraca</taxon>
        <taxon>Eumalacostraca</taxon>
        <taxon>Eucarida</taxon>
        <taxon>Decapoda</taxon>
        <taxon>Pleocyemata</taxon>
        <taxon>Anomura</taxon>
        <taxon>Galatheoidea</taxon>
        <taxon>Porcellanidae</taxon>
        <taxon>Petrolisthes</taxon>
    </lineage>
</organism>
<evidence type="ECO:0000313" key="1">
    <source>
        <dbReference type="EMBL" id="KAK3884049.1"/>
    </source>
</evidence>
<keyword evidence="2" id="KW-1185">Reference proteome</keyword>
<dbReference type="Proteomes" id="UP001286313">
    <property type="component" value="Unassembled WGS sequence"/>
</dbReference>
<proteinExistence type="predicted"/>
<accession>A0AAE1KT87</accession>
<reference evidence="1" key="1">
    <citation type="submission" date="2023-10" db="EMBL/GenBank/DDBJ databases">
        <title>Genome assemblies of two species of porcelain crab, Petrolisthes cinctipes and Petrolisthes manimaculis (Anomura: Porcellanidae).</title>
        <authorList>
            <person name="Angst P."/>
        </authorList>
    </citation>
    <scope>NUCLEOTIDE SEQUENCE</scope>
    <source>
        <strain evidence="1">PB745_01</strain>
        <tissue evidence="1">Gill</tissue>
    </source>
</reference>
<protein>
    <submittedName>
        <fullName evidence="1">Uncharacterized protein</fullName>
    </submittedName>
</protein>
<dbReference type="EMBL" id="JAWQEG010000922">
    <property type="protein sequence ID" value="KAK3884049.1"/>
    <property type="molecule type" value="Genomic_DNA"/>
</dbReference>
<gene>
    <name evidence="1" type="ORF">Pcinc_011657</name>
</gene>
<comment type="caution">
    <text evidence="1">The sequence shown here is derived from an EMBL/GenBank/DDBJ whole genome shotgun (WGS) entry which is preliminary data.</text>
</comment>
<evidence type="ECO:0000313" key="2">
    <source>
        <dbReference type="Proteomes" id="UP001286313"/>
    </source>
</evidence>
<name>A0AAE1KT87_PETCI</name>
<sequence length="151" mass="16541">MASCPSLPHPLRCYPQSVSPYSPPPCPASLPFPCLSPPSLLYLSPPSLPLSPFPALPLTPFPRYISSPSLCFLSPSSQPTSQPLPMLSLSPFPTLPLSLFPAWYRIQYRKLLGGNTTPAEIEGQGRVDENMPTTSHYFNHYTELEPLSSLS</sequence>